<comment type="subcellular location">
    <subcellularLocation>
        <location evidence="12">Cell inner membrane</location>
        <topology evidence="12">Lipid-anchor</topology>
        <orientation evidence="12">Periplasmic side</orientation>
    </subcellularLocation>
</comment>
<dbReference type="Proteomes" id="UP000183954">
    <property type="component" value="Unassembled WGS sequence"/>
</dbReference>
<keyword evidence="6 10" id="KW-0274">FAD</keyword>
<evidence type="ECO:0000313" key="13">
    <source>
        <dbReference type="EMBL" id="SHI74502.1"/>
    </source>
</evidence>
<keyword evidence="12" id="KW-0472">Membrane</keyword>
<comment type="function">
    <text evidence="12">Flavin transferase that catalyzes the transfer of the FMN moiety of FAD and its covalent binding to the hydroxyl group of a threonine residue in a target flavoprotein.</text>
</comment>
<dbReference type="PANTHER" id="PTHR30040">
    <property type="entry name" value="THIAMINE BIOSYNTHESIS LIPOPROTEIN APBE"/>
    <property type="match status" value="1"/>
</dbReference>
<keyword evidence="12 13" id="KW-0449">Lipoprotein</keyword>
<evidence type="ECO:0000256" key="5">
    <source>
        <dbReference type="ARBA" id="ARBA00022723"/>
    </source>
</evidence>
<gene>
    <name evidence="13" type="ORF">SAMN02746098_04567</name>
</gene>
<evidence type="ECO:0000256" key="10">
    <source>
        <dbReference type="PIRNR" id="PIRNR006268"/>
    </source>
</evidence>
<comment type="similarity">
    <text evidence="10 12">Belongs to the ApbE family.</text>
</comment>
<dbReference type="Pfam" id="PF02424">
    <property type="entry name" value="ApbE"/>
    <property type="match status" value="1"/>
</dbReference>
<dbReference type="SUPFAM" id="SSF143631">
    <property type="entry name" value="ApbE-like"/>
    <property type="match status" value="1"/>
</dbReference>
<feature type="binding site" evidence="11">
    <location>
        <position position="302"/>
    </location>
    <ligand>
        <name>Mg(2+)</name>
        <dbReference type="ChEBI" id="CHEBI:18420"/>
    </ligand>
</feature>
<dbReference type="PROSITE" id="PS51257">
    <property type="entry name" value="PROKAR_LIPOPROTEIN"/>
    <property type="match status" value="1"/>
</dbReference>
<feature type="signal peptide" evidence="12">
    <location>
        <begin position="1"/>
        <end position="26"/>
    </location>
</feature>
<evidence type="ECO:0000313" key="14">
    <source>
        <dbReference type="Proteomes" id="UP000183954"/>
    </source>
</evidence>
<dbReference type="InterPro" id="IPR024932">
    <property type="entry name" value="ApbE"/>
</dbReference>
<evidence type="ECO:0000256" key="8">
    <source>
        <dbReference type="ARBA" id="ARBA00031306"/>
    </source>
</evidence>
<keyword evidence="7 10" id="KW-0460">Magnesium</keyword>
<feature type="chain" id="PRO_5039751649" description="FAD:protein FMN transferase" evidence="12">
    <location>
        <begin position="27"/>
        <end position="356"/>
    </location>
</feature>
<dbReference type="EMBL" id="FQXJ01000024">
    <property type="protein sequence ID" value="SHI74502.1"/>
    <property type="molecule type" value="Genomic_DNA"/>
</dbReference>
<comment type="cofactor">
    <cofactor evidence="11">
        <name>Mg(2+)</name>
        <dbReference type="ChEBI" id="CHEBI:18420"/>
    </cofactor>
    <cofactor evidence="11">
        <name>Mn(2+)</name>
        <dbReference type="ChEBI" id="CHEBI:29035"/>
    </cofactor>
    <text evidence="11">Magnesium. Can also use manganese.</text>
</comment>
<keyword evidence="5 10" id="KW-0479">Metal-binding</keyword>
<dbReference type="AlphaFoldDB" id="A0A1M6DMT0"/>
<feature type="binding site" evidence="11">
    <location>
        <position position="298"/>
    </location>
    <ligand>
        <name>Mg(2+)</name>
        <dbReference type="ChEBI" id="CHEBI:18420"/>
    </ligand>
</feature>
<dbReference type="PIRSF" id="PIRSF006268">
    <property type="entry name" value="ApbE"/>
    <property type="match status" value="1"/>
</dbReference>
<dbReference type="GO" id="GO:0016740">
    <property type="term" value="F:transferase activity"/>
    <property type="evidence" value="ECO:0007669"/>
    <property type="project" value="UniProtKB-UniRule"/>
</dbReference>
<protein>
    <recommendedName>
        <fullName evidence="2 10">FAD:protein FMN transferase</fullName>
        <ecNumber evidence="1 10">2.7.1.180</ecNumber>
    </recommendedName>
    <alternativeName>
        <fullName evidence="8 10">Flavin transferase</fullName>
    </alternativeName>
</protein>
<accession>A0A1M6DMT0</accession>
<keyword evidence="3 10" id="KW-0285">Flavoprotein</keyword>
<keyword evidence="4 10" id="KW-0808">Transferase</keyword>
<evidence type="ECO:0000256" key="11">
    <source>
        <dbReference type="PIRSR" id="PIRSR006268-2"/>
    </source>
</evidence>
<dbReference type="STRING" id="1121420.SAMN02746098_04567"/>
<keyword evidence="14" id="KW-1185">Reference proteome</keyword>
<dbReference type="OrthoDB" id="9778595at2"/>
<evidence type="ECO:0000256" key="2">
    <source>
        <dbReference type="ARBA" id="ARBA00016337"/>
    </source>
</evidence>
<dbReference type="InterPro" id="IPR003374">
    <property type="entry name" value="ApbE-like_sf"/>
</dbReference>
<keyword evidence="12" id="KW-0732">Signal</keyword>
<dbReference type="GO" id="GO:0046872">
    <property type="term" value="F:metal ion binding"/>
    <property type="evidence" value="ECO:0007669"/>
    <property type="project" value="UniProtKB-UniRule"/>
</dbReference>
<evidence type="ECO:0000256" key="7">
    <source>
        <dbReference type="ARBA" id="ARBA00022842"/>
    </source>
</evidence>
<keyword evidence="12" id="KW-1003">Cell membrane</keyword>
<dbReference type="Gene3D" id="3.10.520.10">
    <property type="entry name" value="ApbE-like domains"/>
    <property type="match status" value="1"/>
</dbReference>
<evidence type="ECO:0000256" key="1">
    <source>
        <dbReference type="ARBA" id="ARBA00011955"/>
    </source>
</evidence>
<dbReference type="EC" id="2.7.1.180" evidence="1 10"/>
<reference evidence="14" key="1">
    <citation type="submission" date="2016-11" db="EMBL/GenBank/DDBJ databases">
        <authorList>
            <person name="Varghese N."/>
            <person name="Submissions S."/>
        </authorList>
    </citation>
    <scope>NUCLEOTIDE SEQUENCE [LARGE SCALE GENOMIC DNA]</scope>
    <source>
        <strain evidence="14">DSM 15449</strain>
    </source>
</reference>
<organism evidence="13 14">
    <name type="scientific">Desulfosporosinus lacus DSM 15449</name>
    <dbReference type="NCBI Taxonomy" id="1121420"/>
    <lineage>
        <taxon>Bacteria</taxon>
        <taxon>Bacillati</taxon>
        <taxon>Bacillota</taxon>
        <taxon>Clostridia</taxon>
        <taxon>Eubacteriales</taxon>
        <taxon>Desulfitobacteriaceae</taxon>
        <taxon>Desulfosporosinus</taxon>
    </lineage>
</organism>
<sequence>MILTRNVKIRLAAVLLLILLTVILTACNTNVDMEDQADGYEADTFAMGTVISQKVYGENGELTSNQVIEKMKYLEGLLTFNAPVGDINEINVNAGIKDTKLDPETIKVIKKAQEAAELSSGVFDITVGPLVKAWGIGTDYARIPAQEELQKLLPLVDYRSLQVDQDSAGLKKAGQLIDLGGIAKGYAGDAAIEIYKQNGIESAYISLGGNVVTLGSKPDGSPWKIGISNPRPKGSNANQIVGAVKVTDKAVVTAGNYQRYFEEGGQRYHHILDPTTGYPAKSDLMSVTLVTDSSLAADALDTAVFILGFEKGKELIRKYGGVEAIFITQAKKIYVTDGLKDKFEFQDESQEFEYVN</sequence>
<evidence type="ECO:0000256" key="3">
    <source>
        <dbReference type="ARBA" id="ARBA00022630"/>
    </source>
</evidence>
<evidence type="ECO:0000256" key="4">
    <source>
        <dbReference type="ARBA" id="ARBA00022679"/>
    </source>
</evidence>
<evidence type="ECO:0000256" key="6">
    <source>
        <dbReference type="ARBA" id="ARBA00022827"/>
    </source>
</evidence>
<evidence type="ECO:0000256" key="12">
    <source>
        <dbReference type="RuleBase" id="RU363002"/>
    </source>
</evidence>
<name>A0A1M6DMT0_9FIRM</name>
<feature type="binding site" evidence="11">
    <location>
        <position position="181"/>
    </location>
    <ligand>
        <name>Mg(2+)</name>
        <dbReference type="ChEBI" id="CHEBI:18420"/>
    </ligand>
</feature>
<comment type="catalytic activity">
    <reaction evidence="9 10 12">
        <text>L-threonyl-[protein] + FAD = FMN-L-threonyl-[protein] + AMP + H(+)</text>
        <dbReference type="Rhea" id="RHEA:36847"/>
        <dbReference type="Rhea" id="RHEA-COMP:11060"/>
        <dbReference type="Rhea" id="RHEA-COMP:11061"/>
        <dbReference type="ChEBI" id="CHEBI:15378"/>
        <dbReference type="ChEBI" id="CHEBI:30013"/>
        <dbReference type="ChEBI" id="CHEBI:57692"/>
        <dbReference type="ChEBI" id="CHEBI:74257"/>
        <dbReference type="ChEBI" id="CHEBI:456215"/>
        <dbReference type="EC" id="2.7.1.180"/>
    </reaction>
</comment>
<dbReference type="GO" id="GO:0005886">
    <property type="term" value="C:plasma membrane"/>
    <property type="evidence" value="ECO:0007669"/>
    <property type="project" value="UniProtKB-SubCell"/>
</dbReference>
<keyword evidence="12" id="KW-0997">Cell inner membrane</keyword>
<evidence type="ECO:0000256" key="9">
    <source>
        <dbReference type="ARBA" id="ARBA00048540"/>
    </source>
</evidence>
<proteinExistence type="inferred from homology"/>
<dbReference type="RefSeq" id="WP_073032457.1">
    <property type="nucleotide sequence ID" value="NZ_FQXJ01000024.1"/>
</dbReference>
<dbReference type="PANTHER" id="PTHR30040:SF2">
    <property type="entry name" value="FAD:PROTEIN FMN TRANSFERASE"/>
    <property type="match status" value="1"/>
</dbReference>